<accession>A0A8H3X720</accession>
<reference evidence="3 4" key="1">
    <citation type="journal article" date="2019" name="Environ. Microbiol.">
        <title>At the nexus of three kingdoms: the genome of the mycorrhizal fungus Gigaspora margarita provides insights into plant, endobacterial and fungal interactions.</title>
        <authorList>
            <person name="Venice F."/>
            <person name="Ghignone S."/>
            <person name="Salvioli di Fossalunga A."/>
            <person name="Amselem J."/>
            <person name="Novero M."/>
            <person name="Xianan X."/>
            <person name="Sedzielewska Toro K."/>
            <person name="Morin E."/>
            <person name="Lipzen A."/>
            <person name="Grigoriev I.V."/>
            <person name="Henrissat B."/>
            <person name="Martin F.M."/>
            <person name="Bonfante P."/>
        </authorList>
    </citation>
    <scope>NUCLEOTIDE SEQUENCE [LARGE SCALE GENOMIC DNA]</scope>
    <source>
        <strain evidence="3 4">BEG34</strain>
    </source>
</reference>
<feature type="compositionally biased region" description="Basic and acidic residues" evidence="2">
    <location>
        <begin position="481"/>
        <end position="492"/>
    </location>
</feature>
<sequence length="492" mass="56079">MSSENNLDIEETLTCILQNIEKIDKIFHQQKRQESAIIVVGETREGKTTLLNYLTGISLSSKKNGRFGEFEIHGVDSLNNVTISNGSISQTSLPYNRGEYWDCPGFGDTRGSVQEIINAYSIYKLIKSTKKLKVLAVISENTILEPSEKKLLNFIQNLGEIFNNKKDLVEGLCLVVTRKRSLDLIKIREGLRELLEERDGKEGFSSSQRNILKFLSFDRSQIAFFDAPYEEGPISDKDKSEILNCVEKITYIKNLEPGISIGSDAKSFIKNLIEKFYNDIEEFISKKFDSKFLNYIKDLIDNHDDTVKKLREHLNGLIEELKKISDAKDLQIFENNLDQILSIVKLINNSDLEYELSKSISQLKFFKQVKPETLNIQGNTKSWYYVIKKFINIINFIKSEPKPKINNNKLILEGIIIGIEDIAKEISSSIFEINMYSLNSIFIDEDINAPGVTLTLISPQVRVVGKKRKINLKGKPGLPHNAEKANDGRNHQ</sequence>
<evidence type="ECO:0000313" key="4">
    <source>
        <dbReference type="Proteomes" id="UP000439903"/>
    </source>
</evidence>
<proteinExistence type="predicted"/>
<protein>
    <submittedName>
        <fullName evidence="3">50S ribosome-binding GTPase family protein</fullName>
    </submittedName>
</protein>
<dbReference type="Gene3D" id="3.40.50.300">
    <property type="entry name" value="P-loop containing nucleotide triphosphate hydrolases"/>
    <property type="match status" value="1"/>
</dbReference>
<organism evidence="3 4">
    <name type="scientific">Gigaspora margarita</name>
    <dbReference type="NCBI Taxonomy" id="4874"/>
    <lineage>
        <taxon>Eukaryota</taxon>
        <taxon>Fungi</taxon>
        <taxon>Fungi incertae sedis</taxon>
        <taxon>Mucoromycota</taxon>
        <taxon>Glomeromycotina</taxon>
        <taxon>Glomeromycetes</taxon>
        <taxon>Diversisporales</taxon>
        <taxon>Gigasporaceae</taxon>
        <taxon>Gigaspora</taxon>
    </lineage>
</organism>
<evidence type="ECO:0000256" key="2">
    <source>
        <dbReference type="SAM" id="MobiDB-lite"/>
    </source>
</evidence>
<dbReference type="Proteomes" id="UP000439903">
    <property type="component" value="Unassembled WGS sequence"/>
</dbReference>
<dbReference type="SUPFAM" id="SSF52540">
    <property type="entry name" value="P-loop containing nucleoside triphosphate hydrolases"/>
    <property type="match status" value="1"/>
</dbReference>
<evidence type="ECO:0000313" key="3">
    <source>
        <dbReference type="EMBL" id="KAF0427131.1"/>
    </source>
</evidence>
<evidence type="ECO:0000256" key="1">
    <source>
        <dbReference type="SAM" id="Coils"/>
    </source>
</evidence>
<dbReference type="EMBL" id="WTPW01001598">
    <property type="protein sequence ID" value="KAF0427131.1"/>
    <property type="molecule type" value="Genomic_DNA"/>
</dbReference>
<feature type="region of interest" description="Disordered" evidence="2">
    <location>
        <begin position="471"/>
        <end position="492"/>
    </location>
</feature>
<keyword evidence="4" id="KW-1185">Reference proteome</keyword>
<gene>
    <name evidence="3" type="ORF">F8M41_006103</name>
</gene>
<dbReference type="InterPro" id="IPR027417">
    <property type="entry name" value="P-loop_NTPase"/>
</dbReference>
<feature type="coiled-coil region" evidence="1">
    <location>
        <begin position="300"/>
        <end position="327"/>
    </location>
</feature>
<dbReference type="OrthoDB" id="2417544at2759"/>
<name>A0A8H3X720_GIGMA</name>
<dbReference type="AlphaFoldDB" id="A0A8H3X720"/>
<keyword evidence="1" id="KW-0175">Coiled coil</keyword>
<comment type="caution">
    <text evidence="3">The sequence shown here is derived from an EMBL/GenBank/DDBJ whole genome shotgun (WGS) entry which is preliminary data.</text>
</comment>